<evidence type="ECO:0000313" key="2">
    <source>
        <dbReference type="EMBL" id="OWF51893.1"/>
    </source>
</evidence>
<dbReference type="OrthoDB" id="6137666at2759"/>
<comment type="caution">
    <text evidence="2">The sequence shown here is derived from an EMBL/GenBank/DDBJ whole genome shotgun (WGS) entry which is preliminary data.</text>
</comment>
<evidence type="ECO:0000313" key="3">
    <source>
        <dbReference type="Proteomes" id="UP000242188"/>
    </source>
</evidence>
<proteinExistence type="predicted"/>
<dbReference type="EMBL" id="NEDP02002051">
    <property type="protein sequence ID" value="OWF51893.1"/>
    <property type="molecule type" value="Genomic_DNA"/>
</dbReference>
<accession>A0A210QT09</accession>
<sequence length="136" mass="14915">MALINTLCILMVKAYLVQTYYYPSSCTSSADCDRGQCCRGRTGQVIGMDTTLPPMTGICAGFNNNMQPLDDGCGCNCDRDFLCYREITGVCCAPYTCSDADYVRERQAFWKNCFSDPNCALPPVVRPPQDGTGLTV</sequence>
<gene>
    <name evidence="2" type="ORF">KP79_PYT19735</name>
</gene>
<feature type="signal peptide" evidence="1">
    <location>
        <begin position="1"/>
        <end position="19"/>
    </location>
</feature>
<reference evidence="2 3" key="1">
    <citation type="journal article" date="2017" name="Nat. Ecol. Evol.">
        <title>Scallop genome provides insights into evolution of bilaterian karyotype and development.</title>
        <authorList>
            <person name="Wang S."/>
            <person name="Zhang J."/>
            <person name="Jiao W."/>
            <person name="Li J."/>
            <person name="Xun X."/>
            <person name="Sun Y."/>
            <person name="Guo X."/>
            <person name="Huan P."/>
            <person name="Dong B."/>
            <person name="Zhang L."/>
            <person name="Hu X."/>
            <person name="Sun X."/>
            <person name="Wang J."/>
            <person name="Zhao C."/>
            <person name="Wang Y."/>
            <person name="Wang D."/>
            <person name="Huang X."/>
            <person name="Wang R."/>
            <person name="Lv J."/>
            <person name="Li Y."/>
            <person name="Zhang Z."/>
            <person name="Liu B."/>
            <person name="Lu W."/>
            <person name="Hui Y."/>
            <person name="Liang J."/>
            <person name="Zhou Z."/>
            <person name="Hou R."/>
            <person name="Li X."/>
            <person name="Liu Y."/>
            <person name="Li H."/>
            <person name="Ning X."/>
            <person name="Lin Y."/>
            <person name="Zhao L."/>
            <person name="Xing Q."/>
            <person name="Dou J."/>
            <person name="Li Y."/>
            <person name="Mao J."/>
            <person name="Guo H."/>
            <person name="Dou H."/>
            <person name="Li T."/>
            <person name="Mu C."/>
            <person name="Jiang W."/>
            <person name="Fu Q."/>
            <person name="Fu X."/>
            <person name="Miao Y."/>
            <person name="Liu J."/>
            <person name="Yu Q."/>
            <person name="Li R."/>
            <person name="Liao H."/>
            <person name="Li X."/>
            <person name="Kong Y."/>
            <person name="Jiang Z."/>
            <person name="Chourrout D."/>
            <person name="Li R."/>
            <person name="Bao Z."/>
        </authorList>
    </citation>
    <scope>NUCLEOTIDE SEQUENCE [LARGE SCALE GENOMIC DNA]</scope>
    <source>
        <strain evidence="2 3">PY_sf001</strain>
    </source>
</reference>
<keyword evidence="3" id="KW-1185">Reference proteome</keyword>
<organism evidence="2 3">
    <name type="scientific">Mizuhopecten yessoensis</name>
    <name type="common">Japanese scallop</name>
    <name type="synonym">Patinopecten yessoensis</name>
    <dbReference type="NCBI Taxonomy" id="6573"/>
    <lineage>
        <taxon>Eukaryota</taxon>
        <taxon>Metazoa</taxon>
        <taxon>Spiralia</taxon>
        <taxon>Lophotrochozoa</taxon>
        <taxon>Mollusca</taxon>
        <taxon>Bivalvia</taxon>
        <taxon>Autobranchia</taxon>
        <taxon>Pteriomorphia</taxon>
        <taxon>Pectinida</taxon>
        <taxon>Pectinoidea</taxon>
        <taxon>Pectinidae</taxon>
        <taxon>Mizuhopecten</taxon>
    </lineage>
</organism>
<keyword evidence="1" id="KW-0732">Signal</keyword>
<name>A0A210QT09_MIZYE</name>
<protein>
    <submittedName>
        <fullName evidence="2">Uncharacterized protein</fullName>
    </submittedName>
</protein>
<dbReference type="Proteomes" id="UP000242188">
    <property type="component" value="Unassembled WGS sequence"/>
</dbReference>
<feature type="chain" id="PRO_5012577919" evidence="1">
    <location>
        <begin position="20"/>
        <end position="136"/>
    </location>
</feature>
<evidence type="ECO:0000256" key="1">
    <source>
        <dbReference type="SAM" id="SignalP"/>
    </source>
</evidence>
<dbReference type="AlphaFoldDB" id="A0A210QT09"/>